<dbReference type="GO" id="GO:0050427">
    <property type="term" value="P:3'-phosphoadenosine 5'-phosphosulfate metabolic process"/>
    <property type="evidence" value="ECO:0007669"/>
    <property type="project" value="TreeGrafter"/>
</dbReference>
<keyword evidence="2" id="KW-0460">Magnesium</keyword>
<dbReference type="GO" id="GO:0046854">
    <property type="term" value="P:phosphatidylinositol phosphate biosynthetic process"/>
    <property type="evidence" value="ECO:0007669"/>
    <property type="project" value="InterPro"/>
</dbReference>
<dbReference type="InterPro" id="IPR020583">
    <property type="entry name" value="Inositol_monoP_metal-BS"/>
</dbReference>
<dbReference type="PANTHER" id="PTHR43028:SF5">
    <property type="entry name" value="3'(2'),5'-BISPHOSPHATE NUCLEOTIDASE 1"/>
    <property type="match status" value="1"/>
</dbReference>
<dbReference type="Gene3D" id="3.40.190.80">
    <property type="match status" value="1"/>
</dbReference>
<dbReference type="AlphaFoldDB" id="A0A382FNM1"/>
<organism evidence="4">
    <name type="scientific">marine metagenome</name>
    <dbReference type="NCBI Taxonomy" id="408172"/>
    <lineage>
        <taxon>unclassified sequences</taxon>
        <taxon>metagenomes</taxon>
        <taxon>ecological metagenomes</taxon>
    </lineage>
</organism>
<gene>
    <name evidence="4" type="ORF">METZ01_LOCUS216667</name>
</gene>
<dbReference type="Gene3D" id="3.30.540.10">
    <property type="entry name" value="Fructose-1,6-Bisphosphatase, subunit A, domain 1"/>
    <property type="match status" value="1"/>
</dbReference>
<dbReference type="GO" id="GO:0008441">
    <property type="term" value="F:3'(2'),5'-bisphosphate nucleotidase activity"/>
    <property type="evidence" value="ECO:0007669"/>
    <property type="project" value="TreeGrafter"/>
</dbReference>
<dbReference type="GO" id="GO:0000103">
    <property type="term" value="P:sulfate assimilation"/>
    <property type="evidence" value="ECO:0007669"/>
    <property type="project" value="TreeGrafter"/>
</dbReference>
<evidence type="ECO:0000256" key="2">
    <source>
        <dbReference type="ARBA" id="ARBA00022842"/>
    </source>
</evidence>
<name>A0A382FNM1_9ZZZZ</name>
<dbReference type="SUPFAM" id="SSF56655">
    <property type="entry name" value="Carbohydrate phosphatase"/>
    <property type="match status" value="1"/>
</dbReference>
<dbReference type="PROSITE" id="PS00630">
    <property type="entry name" value="IMP_2"/>
    <property type="match status" value="1"/>
</dbReference>
<dbReference type="PRINTS" id="PR00377">
    <property type="entry name" value="IMPHPHTASES"/>
</dbReference>
<sequence length="257" mass="28933">MILNQRKEIALSLLDTFKDAGNVALELRKKGLKKEIKSDNTPVTNGDIEVNNILTKKISTLTPEIPIISEETSSNKKNENLNNFWLIDPIDGTSSYINNKDEFTINAALIINKKPVLGVINAPDKKRLFYSYAPSNSFEIVNNHEINLINQKKKNINLITAVSYSNELKPDILKLHKEFKVNKYQKMKSSLKFCVIAAGEFDLYIAEPRAYEWDIAAGHAILEHAGGTLKDFNGNEIEYGKADFKNPSLILKGKHIS</sequence>
<dbReference type="Pfam" id="PF00459">
    <property type="entry name" value="Inositol_P"/>
    <property type="match status" value="1"/>
</dbReference>
<dbReference type="InterPro" id="IPR050725">
    <property type="entry name" value="CysQ/Inositol_MonoPase"/>
</dbReference>
<dbReference type="CDD" id="cd01638">
    <property type="entry name" value="CysQ"/>
    <property type="match status" value="1"/>
</dbReference>
<dbReference type="PANTHER" id="PTHR43028">
    <property type="entry name" value="3'(2'),5'-BISPHOSPHATE NUCLEOTIDASE 1"/>
    <property type="match status" value="1"/>
</dbReference>
<reference evidence="4" key="1">
    <citation type="submission" date="2018-05" db="EMBL/GenBank/DDBJ databases">
        <authorList>
            <person name="Lanie J.A."/>
            <person name="Ng W.-L."/>
            <person name="Kazmierczak K.M."/>
            <person name="Andrzejewski T.M."/>
            <person name="Davidsen T.M."/>
            <person name="Wayne K.J."/>
            <person name="Tettelin H."/>
            <person name="Glass J.I."/>
            <person name="Rusch D."/>
            <person name="Podicherti R."/>
            <person name="Tsui H.-C.T."/>
            <person name="Winkler M.E."/>
        </authorList>
    </citation>
    <scope>NUCLEOTIDE SEQUENCE</scope>
</reference>
<accession>A0A382FNM1</accession>
<keyword evidence="1" id="KW-0479">Metal-binding</keyword>
<dbReference type="PROSITE" id="PS00629">
    <property type="entry name" value="IMP_1"/>
    <property type="match status" value="1"/>
</dbReference>
<dbReference type="GO" id="GO:0046872">
    <property type="term" value="F:metal ion binding"/>
    <property type="evidence" value="ECO:0007669"/>
    <property type="project" value="UniProtKB-KW"/>
</dbReference>
<protein>
    <recommendedName>
        <fullName evidence="3">3'-phosphoadenosine 5'-phosphate phosphatase</fullName>
    </recommendedName>
</protein>
<dbReference type="EMBL" id="UINC01050627">
    <property type="protein sequence ID" value="SVB63813.1"/>
    <property type="molecule type" value="Genomic_DNA"/>
</dbReference>
<evidence type="ECO:0000256" key="3">
    <source>
        <dbReference type="ARBA" id="ARBA00044544"/>
    </source>
</evidence>
<dbReference type="InterPro" id="IPR020550">
    <property type="entry name" value="Inositol_monophosphatase_CS"/>
</dbReference>
<proteinExistence type="predicted"/>
<evidence type="ECO:0000256" key="1">
    <source>
        <dbReference type="ARBA" id="ARBA00022723"/>
    </source>
</evidence>
<dbReference type="InterPro" id="IPR000760">
    <property type="entry name" value="Inositol_monophosphatase-like"/>
</dbReference>
<evidence type="ECO:0000313" key="4">
    <source>
        <dbReference type="EMBL" id="SVB63813.1"/>
    </source>
</evidence>